<dbReference type="AlphaFoldDB" id="A0AAV0NTV5"/>
<gene>
    <name evidence="2" type="ORF">LITE_LOCUS35247</name>
</gene>
<protein>
    <submittedName>
        <fullName evidence="2">Uncharacterized protein</fullName>
    </submittedName>
</protein>
<feature type="region of interest" description="Disordered" evidence="1">
    <location>
        <begin position="1"/>
        <end position="27"/>
    </location>
</feature>
<keyword evidence="3" id="KW-1185">Reference proteome</keyword>
<feature type="compositionally biased region" description="Pro residues" evidence="1">
    <location>
        <begin position="14"/>
        <end position="27"/>
    </location>
</feature>
<comment type="caution">
    <text evidence="2">The sequence shown here is derived from an EMBL/GenBank/DDBJ whole genome shotgun (WGS) entry which is preliminary data.</text>
</comment>
<reference evidence="2" key="1">
    <citation type="submission" date="2022-08" db="EMBL/GenBank/DDBJ databases">
        <authorList>
            <person name="Gutierrez-Valencia J."/>
        </authorList>
    </citation>
    <scope>NUCLEOTIDE SEQUENCE</scope>
</reference>
<feature type="non-terminal residue" evidence="2">
    <location>
        <position position="59"/>
    </location>
</feature>
<proteinExistence type="predicted"/>
<name>A0AAV0NTV5_9ROSI</name>
<evidence type="ECO:0000313" key="2">
    <source>
        <dbReference type="EMBL" id="CAI0462187.1"/>
    </source>
</evidence>
<dbReference type="Proteomes" id="UP001154282">
    <property type="component" value="Unassembled WGS sequence"/>
</dbReference>
<organism evidence="2 3">
    <name type="scientific">Linum tenue</name>
    <dbReference type="NCBI Taxonomy" id="586396"/>
    <lineage>
        <taxon>Eukaryota</taxon>
        <taxon>Viridiplantae</taxon>
        <taxon>Streptophyta</taxon>
        <taxon>Embryophyta</taxon>
        <taxon>Tracheophyta</taxon>
        <taxon>Spermatophyta</taxon>
        <taxon>Magnoliopsida</taxon>
        <taxon>eudicotyledons</taxon>
        <taxon>Gunneridae</taxon>
        <taxon>Pentapetalae</taxon>
        <taxon>rosids</taxon>
        <taxon>fabids</taxon>
        <taxon>Malpighiales</taxon>
        <taxon>Linaceae</taxon>
        <taxon>Linum</taxon>
    </lineage>
</organism>
<feature type="compositionally biased region" description="Polar residues" evidence="1">
    <location>
        <begin position="1"/>
        <end position="12"/>
    </location>
</feature>
<accession>A0AAV0NTV5</accession>
<sequence length="59" mass="6649">MADQASKASVGQNPAPPVPPRVRPPPDYVAFRKRKVEDFKGDRSTDPMEVEQWLAKVTR</sequence>
<evidence type="ECO:0000256" key="1">
    <source>
        <dbReference type="SAM" id="MobiDB-lite"/>
    </source>
</evidence>
<evidence type="ECO:0000313" key="3">
    <source>
        <dbReference type="Proteomes" id="UP001154282"/>
    </source>
</evidence>
<dbReference type="EMBL" id="CAMGYJ010000008">
    <property type="protein sequence ID" value="CAI0462187.1"/>
    <property type="molecule type" value="Genomic_DNA"/>
</dbReference>